<comment type="catalytic activity">
    <reaction evidence="10">
        <text>an acyl-CoA + a 1,2-diacyl-sn-glycerol = a triacyl-sn-glycerol + CoA</text>
        <dbReference type="Rhea" id="RHEA:10868"/>
        <dbReference type="ChEBI" id="CHEBI:17815"/>
        <dbReference type="ChEBI" id="CHEBI:57287"/>
        <dbReference type="ChEBI" id="CHEBI:58342"/>
        <dbReference type="ChEBI" id="CHEBI:64615"/>
        <dbReference type="EC" id="2.3.1.20"/>
    </reaction>
</comment>
<sequence>MQLIKPLDAAWLYVDTRATPMQVGCLAIFSLPARAGAPFLRRQVEAFRAARHFASPFNLRLASPRLRFLLPAWEIETQIDLDYHFRHSALPAPGGERELGVLISRLHSNAMDFSRPLWECHLIEGLENRRFALYIKMHHSLVDGIGGMRMLQRMLSPDPATQDLLPPWSVGAGLRHREVEPDPSEPAQPIRDLLQGVRGQLRSIPAVTRAFGELAREAVQHQQKDWALPFAGPRSVLNGVVSGQRRFATQHYSLERVRRVARAGKVSVNDVFMEICAASMRRYLLEIGQLPAAPLTAGVPVSVRPADDQSAGNAISFIIASLNTHIADPLERLAAIHDSAQLAKRHLQQLAKTDINNYTTLFMAPYMAQLLSGLGGHTRPMFNVTLSNVPGPDRQLYFNGAPLEQMYPISLLSHGQALNITAVSYAGQFNVGFTGCRDALPSMQKLSVYAGEALEELERLLLGQAEAA</sequence>
<dbReference type="PANTHER" id="PTHR31650">
    <property type="entry name" value="O-ACYLTRANSFERASE (WSD1-LIKE) FAMILY PROTEIN"/>
    <property type="match status" value="1"/>
</dbReference>
<dbReference type="RefSeq" id="WP_093287683.1">
    <property type="nucleotide sequence ID" value="NZ_FOFS01000011.1"/>
</dbReference>
<feature type="domain" description="O-acyltransferase WSD1 C-terminal" evidence="12">
    <location>
        <begin position="312"/>
        <end position="457"/>
    </location>
</feature>
<proteinExistence type="inferred from homology"/>
<comment type="pathway">
    <text evidence="1">Glycerolipid metabolism; triacylglycerol biosynthesis.</text>
</comment>
<accession>A0A1H9JFW2</accession>
<evidence type="ECO:0000313" key="14">
    <source>
        <dbReference type="Proteomes" id="UP000199233"/>
    </source>
</evidence>
<dbReference type="UniPathway" id="UPA00282"/>
<dbReference type="GO" id="GO:0051701">
    <property type="term" value="P:biological process involved in interaction with host"/>
    <property type="evidence" value="ECO:0007669"/>
    <property type="project" value="TreeGrafter"/>
</dbReference>
<dbReference type="EMBL" id="FOFS01000011">
    <property type="protein sequence ID" value="SEQ85445.1"/>
    <property type="molecule type" value="Genomic_DNA"/>
</dbReference>
<reference evidence="13 14" key="1">
    <citation type="submission" date="2016-10" db="EMBL/GenBank/DDBJ databases">
        <authorList>
            <person name="de Groot N.N."/>
        </authorList>
    </citation>
    <scope>NUCLEOTIDE SEQUENCE [LARGE SCALE GENOMIC DNA]</scope>
    <source>
        <strain evidence="13 14">DSM 25927</strain>
    </source>
</reference>
<dbReference type="InterPro" id="IPR045034">
    <property type="entry name" value="O-acyltransferase_WSD1-like"/>
</dbReference>
<evidence type="ECO:0000256" key="8">
    <source>
        <dbReference type="ARBA" id="ARBA00023098"/>
    </source>
</evidence>
<dbReference type="Pfam" id="PF03007">
    <property type="entry name" value="WS_DGAT_cat"/>
    <property type="match status" value="1"/>
</dbReference>
<evidence type="ECO:0000256" key="7">
    <source>
        <dbReference type="ARBA" id="ARBA00022798"/>
    </source>
</evidence>
<evidence type="ECO:0000313" key="13">
    <source>
        <dbReference type="EMBL" id="SEQ85445.1"/>
    </source>
</evidence>
<comment type="pathway">
    <text evidence="2">Lipid metabolism.</text>
</comment>
<dbReference type="STRING" id="489703.SAMN04488038_111138"/>
<evidence type="ECO:0000256" key="5">
    <source>
        <dbReference type="ARBA" id="ARBA00022516"/>
    </source>
</evidence>
<dbReference type="Pfam" id="PF06974">
    <property type="entry name" value="WS_DGAT_C"/>
    <property type="match status" value="1"/>
</dbReference>
<dbReference type="GO" id="GO:0001666">
    <property type="term" value="P:response to hypoxia"/>
    <property type="evidence" value="ECO:0007669"/>
    <property type="project" value="TreeGrafter"/>
</dbReference>
<organism evidence="13 14">
    <name type="scientific">Solimonas aquatica</name>
    <dbReference type="NCBI Taxonomy" id="489703"/>
    <lineage>
        <taxon>Bacteria</taxon>
        <taxon>Pseudomonadati</taxon>
        <taxon>Pseudomonadota</taxon>
        <taxon>Gammaproteobacteria</taxon>
        <taxon>Nevskiales</taxon>
        <taxon>Nevskiaceae</taxon>
        <taxon>Solimonas</taxon>
    </lineage>
</organism>
<dbReference type="EC" id="2.3.1.20" evidence="4"/>
<name>A0A1H9JFW2_9GAMM</name>
<dbReference type="InterPro" id="IPR009721">
    <property type="entry name" value="O-acyltransferase_WSD1_C"/>
</dbReference>
<evidence type="ECO:0000256" key="2">
    <source>
        <dbReference type="ARBA" id="ARBA00005189"/>
    </source>
</evidence>
<dbReference type="NCBIfam" id="TIGR02946">
    <property type="entry name" value="acyl_WS_DGAT"/>
    <property type="match status" value="1"/>
</dbReference>
<dbReference type="OrthoDB" id="9810950at2"/>
<dbReference type="GO" id="GO:0071731">
    <property type="term" value="P:response to nitric oxide"/>
    <property type="evidence" value="ECO:0007669"/>
    <property type="project" value="TreeGrafter"/>
</dbReference>
<evidence type="ECO:0000256" key="9">
    <source>
        <dbReference type="ARBA" id="ARBA00023315"/>
    </source>
</evidence>
<dbReference type="GO" id="GO:0004144">
    <property type="term" value="F:diacylglycerol O-acyltransferase activity"/>
    <property type="evidence" value="ECO:0007669"/>
    <property type="project" value="UniProtKB-EC"/>
</dbReference>
<keyword evidence="8" id="KW-0443">Lipid metabolism</keyword>
<protein>
    <recommendedName>
        <fullName evidence="4">diacylglycerol O-acyltransferase</fullName>
        <ecNumber evidence="4">2.3.1.20</ecNumber>
    </recommendedName>
</protein>
<gene>
    <name evidence="13" type="ORF">SAMN04488038_111138</name>
</gene>
<comment type="similarity">
    <text evidence="3">Belongs to the long-chain O-acyltransferase family.</text>
</comment>
<dbReference type="Proteomes" id="UP000199233">
    <property type="component" value="Unassembled WGS sequence"/>
</dbReference>
<evidence type="ECO:0000259" key="11">
    <source>
        <dbReference type="Pfam" id="PF03007"/>
    </source>
</evidence>
<keyword evidence="14" id="KW-1185">Reference proteome</keyword>
<dbReference type="AlphaFoldDB" id="A0A1H9JFW2"/>
<dbReference type="SUPFAM" id="SSF52777">
    <property type="entry name" value="CoA-dependent acyltransferases"/>
    <property type="match status" value="2"/>
</dbReference>
<keyword evidence="7" id="KW-0319">Glycerol metabolism</keyword>
<dbReference type="PANTHER" id="PTHR31650:SF1">
    <property type="entry name" value="WAX ESTER SYNTHASE_DIACYLGLYCEROL ACYLTRANSFERASE 4-RELATED"/>
    <property type="match status" value="1"/>
</dbReference>
<keyword evidence="6 13" id="KW-0808">Transferase</keyword>
<evidence type="ECO:0000256" key="1">
    <source>
        <dbReference type="ARBA" id="ARBA00004771"/>
    </source>
</evidence>
<feature type="domain" description="O-acyltransferase WSD1-like N-terminal" evidence="11">
    <location>
        <begin position="5"/>
        <end position="272"/>
    </location>
</feature>
<evidence type="ECO:0000256" key="3">
    <source>
        <dbReference type="ARBA" id="ARBA00009587"/>
    </source>
</evidence>
<evidence type="ECO:0000256" key="10">
    <source>
        <dbReference type="ARBA" id="ARBA00048109"/>
    </source>
</evidence>
<evidence type="ECO:0000259" key="12">
    <source>
        <dbReference type="Pfam" id="PF06974"/>
    </source>
</evidence>
<dbReference type="GO" id="GO:0005886">
    <property type="term" value="C:plasma membrane"/>
    <property type="evidence" value="ECO:0007669"/>
    <property type="project" value="TreeGrafter"/>
</dbReference>
<evidence type="ECO:0000256" key="6">
    <source>
        <dbReference type="ARBA" id="ARBA00022679"/>
    </source>
</evidence>
<dbReference type="GO" id="GO:0019432">
    <property type="term" value="P:triglyceride biosynthetic process"/>
    <property type="evidence" value="ECO:0007669"/>
    <property type="project" value="UniProtKB-UniPathway"/>
</dbReference>
<keyword evidence="5" id="KW-0444">Lipid biosynthesis</keyword>
<keyword evidence="9 13" id="KW-0012">Acyltransferase</keyword>
<dbReference type="InterPro" id="IPR004255">
    <property type="entry name" value="O-acyltransferase_WSD1_N"/>
</dbReference>
<evidence type="ECO:0000256" key="4">
    <source>
        <dbReference type="ARBA" id="ARBA00013244"/>
    </source>
</evidence>
<dbReference type="InterPro" id="IPR014292">
    <property type="entry name" value="Acyl_transf_WS/DGAT"/>
</dbReference>
<dbReference type="GO" id="GO:0006071">
    <property type="term" value="P:glycerol metabolic process"/>
    <property type="evidence" value="ECO:0007669"/>
    <property type="project" value="UniProtKB-KW"/>
</dbReference>